<organism evidence="2 3">
    <name type="scientific">Actinobacillus equuli subsp. equuli</name>
    <dbReference type="NCBI Taxonomy" id="202947"/>
    <lineage>
        <taxon>Bacteria</taxon>
        <taxon>Pseudomonadati</taxon>
        <taxon>Pseudomonadota</taxon>
        <taxon>Gammaproteobacteria</taxon>
        <taxon>Pasteurellales</taxon>
        <taxon>Pasteurellaceae</taxon>
        <taxon>Actinobacillus</taxon>
    </lineage>
</organism>
<keyword evidence="1" id="KW-0732">Signal</keyword>
<gene>
    <name evidence="2" type="ORF">OQ257_03440</name>
</gene>
<keyword evidence="3" id="KW-1185">Reference proteome</keyword>
<dbReference type="RefSeq" id="WP_275217430.1">
    <property type="nucleotide sequence ID" value="NZ_JAPHVQ010000002.1"/>
</dbReference>
<evidence type="ECO:0000313" key="3">
    <source>
        <dbReference type="Proteomes" id="UP001142444"/>
    </source>
</evidence>
<dbReference type="Proteomes" id="UP001142444">
    <property type="component" value="Unassembled WGS sequence"/>
</dbReference>
<dbReference type="EMBL" id="JAPHVQ010000002">
    <property type="protein sequence ID" value="MDE8034219.1"/>
    <property type="molecule type" value="Genomic_DNA"/>
</dbReference>
<reference evidence="2" key="2">
    <citation type="journal article" date="2023" name="Pathogens">
        <title>Pathological Features and Genomic Characterization of an Actinobacillus equuli subsp. equuli Bearing Unique Virulence-Associated Genes from an Adult Horse with Pleuropneumonia.</title>
        <authorList>
            <person name="Kamali M."/>
            <person name="Carossino M."/>
            <person name="Del Piero F."/>
            <person name="Peak L."/>
            <person name="Mitchell M.S."/>
            <person name="Willette J."/>
            <person name="Baker R."/>
            <person name="Li F."/>
            <person name="Kenez A."/>
            <person name="Balasuriya U.B.R."/>
            <person name="Go Y.Y."/>
        </authorList>
    </citation>
    <scope>NUCLEOTIDE SEQUENCE</scope>
    <source>
        <strain evidence="2">4524</strain>
    </source>
</reference>
<dbReference type="AlphaFoldDB" id="A0A9X4G4D2"/>
<evidence type="ECO:0000313" key="2">
    <source>
        <dbReference type="EMBL" id="MDE8034219.1"/>
    </source>
</evidence>
<accession>A0A9X4G4D2</accession>
<sequence length="133" mass="15366">MKIWLGLCALLALNSAYADECLYSLTGKKLKSVQCDVERLEQGIVHGNQYFTDQITINHNRFYVSAYELTYEITGAEYGLISKKMPDKIPDPNKTKTVFFSLDENMQWADHYSYWSCWQKEIGKETVCAKTTQ</sequence>
<evidence type="ECO:0000256" key="1">
    <source>
        <dbReference type="SAM" id="SignalP"/>
    </source>
</evidence>
<protein>
    <submittedName>
        <fullName evidence="2">Uncharacterized protein</fullName>
    </submittedName>
</protein>
<proteinExistence type="predicted"/>
<name>A0A9X4G4D2_ACTEU</name>
<comment type="caution">
    <text evidence="2">The sequence shown here is derived from an EMBL/GenBank/DDBJ whole genome shotgun (WGS) entry which is preliminary data.</text>
</comment>
<feature type="chain" id="PRO_5040941553" evidence="1">
    <location>
        <begin position="19"/>
        <end position="133"/>
    </location>
</feature>
<reference evidence="2" key="1">
    <citation type="submission" date="2022-11" db="EMBL/GenBank/DDBJ databases">
        <authorList>
            <person name="Kamali M."/>
            <person name="Peak L."/>
            <person name="Go Y.Y."/>
            <person name="Balasuriya U.B.R."/>
            <person name="Carossino M."/>
        </authorList>
    </citation>
    <scope>NUCLEOTIDE SEQUENCE</scope>
    <source>
        <strain evidence="2">4524</strain>
    </source>
</reference>
<feature type="signal peptide" evidence="1">
    <location>
        <begin position="1"/>
        <end position="18"/>
    </location>
</feature>